<accession>A0A3S6QQF9</accession>
<dbReference type="InterPro" id="IPR003593">
    <property type="entry name" value="AAA+_ATPase"/>
</dbReference>
<evidence type="ECO:0000259" key="9">
    <source>
        <dbReference type="PROSITE" id="PS50893"/>
    </source>
</evidence>
<dbReference type="SUPFAM" id="SSF52540">
    <property type="entry name" value="P-loop containing nucleoside triphosphate hydrolases"/>
    <property type="match status" value="1"/>
</dbReference>
<dbReference type="GO" id="GO:0016887">
    <property type="term" value="F:ATP hydrolysis activity"/>
    <property type="evidence" value="ECO:0007669"/>
    <property type="project" value="InterPro"/>
</dbReference>
<dbReference type="GO" id="GO:0043215">
    <property type="term" value="P:daunorubicin transport"/>
    <property type="evidence" value="ECO:0007669"/>
    <property type="project" value="InterPro"/>
</dbReference>
<comment type="similarity">
    <text evidence="8">Belongs to the ABC transporter superfamily. Drug exporter-1 (DrugE1) (TC 3.A.1.105) family.</text>
</comment>
<keyword evidence="6" id="KW-1278">Translocase</keyword>
<gene>
    <name evidence="10" type="ORF">BSQ49_08785</name>
</gene>
<dbReference type="GO" id="GO:0005524">
    <property type="term" value="F:ATP binding"/>
    <property type="evidence" value="ECO:0007669"/>
    <property type="project" value="UniProtKB-KW"/>
</dbReference>
<dbReference type="NCBIfam" id="TIGR01188">
    <property type="entry name" value="drrA"/>
    <property type="match status" value="1"/>
</dbReference>
<evidence type="ECO:0000256" key="4">
    <source>
        <dbReference type="ARBA" id="ARBA00022741"/>
    </source>
</evidence>
<keyword evidence="2" id="KW-0813">Transport</keyword>
<dbReference type="PANTHER" id="PTHR42711">
    <property type="entry name" value="ABC TRANSPORTER ATP-BINDING PROTEIN"/>
    <property type="match status" value="1"/>
</dbReference>
<keyword evidence="4" id="KW-0547">Nucleotide-binding</keyword>
<dbReference type="FunFam" id="3.40.50.300:FF:000589">
    <property type="entry name" value="ABC transporter, ATP-binding subunit"/>
    <property type="match status" value="1"/>
</dbReference>
<dbReference type="InterPro" id="IPR017871">
    <property type="entry name" value="ABC_transporter-like_CS"/>
</dbReference>
<evidence type="ECO:0000256" key="1">
    <source>
        <dbReference type="ARBA" id="ARBA00004413"/>
    </source>
</evidence>
<dbReference type="AlphaFoldDB" id="A0A3S6QQF9"/>
<dbReference type="InterPro" id="IPR025302">
    <property type="entry name" value="DrrA1/2-like_C"/>
</dbReference>
<dbReference type="GO" id="GO:0005886">
    <property type="term" value="C:plasma membrane"/>
    <property type="evidence" value="ECO:0007669"/>
    <property type="project" value="UniProtKB-SubCell"/>
</dbReference>
<evidence type="ECO:0000256" key="7">
    <source>
        <dbReference type="ARBA" id="ARBA00023136"/>
    </source>
</evidence>
<dbReference type="InterPro" id="IPR050763">
    <property type="entry name" value="ABC_transporter_ATP-binding"/>
</dbReference>
<proteinExistence type="inferred from homology"/>
<dbReference type="PROSITE" id="PS50893">
    <property type="entry name" value="ABC_TRANSPORTER_2"/>
    <property type="match status" value="1"/>
</dbReference>
<dbReference type="Gene3D" id="3.40.50.300">
    <property type="entry name" value="P-loop containing nucleotide triphosphate hydrolases"/>
    <property type="match status" value="1"/>
</dbReference>
<dbReference type="GO" id="GO:1900753">
    <property type="term" value="P:doxorubicin transport"/>
    <property type="evidence" value="ECO:0007669"/>
    <property type="project" value="InterPro"/>
</dbReference>
<keyword evidence="3" id="KW-1003">Cell membrane</keyword>
<dbReference type="InterPro" id="IPR027417">
    <property type="entry name" value="P-loop_NTPase"/>
</dbReference>
<evidence type="ECO:0000256" key="5">
    <source>
        <dbReference type="ARBA" id="ARBA00022840"/>
    </source>
</evidence>
<dbReference type="Pfam" id="PF13732">
    <property type="entry name" value="DrrA1-3_C"/>
    <property type="match status" value="1"/>
</dbReference>
<evidence type="ECO:0000313" key="11">
    <source>
        <dbReference type="Proteomes" id="UP000314960"/>
    </source>
</evidence>
<evidence type="ECO:0000256" key="6">
    <source>
        <dbReference type="ARBA" id="ARBA00022967"/>
    </source>
</evidence>
<keyword evidence="5 10" id="KW-0067">ATP-binding</keyword>
<dbReference type="PANTHER" id="PTHR42711:SF19">
    <property type="entry name" value="DOXORUBICIN RESISTANCE ATP-BINDING PROTEIN DRRA"/>
    <property type="match status" value="1"/>
</dbReference>
<protein>
    <submittedName>
        <fullName evidence="10">ABC transporter ATP-binding protein</fullName>
    </submittedName>
</protein>
<keyword evidence="7" id="KW-0472">Membrane</keyword>
<name>A0A3S6QQF9_9LACO</name>
<evidence type="ECO:0000256" key="3">
    <source>
        <dbReference type="ARBA" id="ARBA00022475"/>
    </source>
</evidence>
<evidence type="ECO:0000256" key="2">
    <source>
        <dbReference type="ARBA" id="ARBA00022448"/>
    </source>
</evidence>
<feature type="domain" description="ABC transporter" evidence="9">
    <location>
        <begin position="7"/>
        <end position="237"/>
    </location>
</feature>
<comment type="subcellular location">
    <subcellularLocation>
        <location evidence="1">Cell membrane</location>
        <topology evidence="1">Peripheral membrane protein</topology>
        <orientation evidence="1">Cytoplasmic side</orientation>
    </subcellularLocation>
</comment>
<sequence length="313" mass="34805">MYDENAIEVRNVQKKFAEKTAVQDISFTVKKGEIFGLLGPNGAGKTTLLKMVTTLLHQDTGEILLNGFNTVTQRRMARQQFSVTGQTTAIDQDLSARENLLIFARLNGLSRRVAQIRAAELLTDFDLINSADQALVTFSGGMRRRLDLAVSLIGSPSILFLDEPTTGLDPRTRIQMWQAIQKLVANGSTVLLTTQYLEEADQLADRIALIDHGEMIVTGTPKELKQKVGGTKLQFEVLDLQRLSQARNIMENIVKQHVSVDDQTLIVIFESNRMQLVTSILNQLQDSGILITNLRIVPPSLDDVFLKMTVGKN</sequence>
<dbReference type="Proteomes" id="UP000314960">
    <property type="component" value="Chromosome"/>
</dbReference>
<dbReference type="PROSITE" id="PS00211">
    <property type="entry name" value="ABC_TRANSPORTER_1"/>
    <property type="match status" value="1"/>
</dbReference>
<evidence type="ECO:0000256" key="8">
    <source>
        <dbReference type="ARBA" id="ARBA00049985"/>
    </source>
</evidence>
<evidence type="ECO:0000313" key="10">
    <source>
        <dbReference type="EMBL" id="AUJ30263.1"/>
    </source>
</evidence>
<dbReference type="EMBL" id="CP018176">
    <property type="protein sequence ID" value="AUJ30263.1"/>
    <property type="molecule type" value="Genomic_DNA"/>
</dbReference>
<dbReference type="Pfam" id="PF00005">
    <property type="entry name" value="ABC_tran"/>
    <property type="match status" value="1"/>
</dbReference>
<dbReference type="InterPro" id="IPR003439">
    <property type="entry name" value="ABC_transporter-like_ATP-bd"/>
</dbReference>
<dbReference type="KEGG" id="lhw:BSQ49_08785"/>
<organism evidence="10 11">
    <name type="scientific">Liquorilactobacillus hordei</name>
    <dbReference type="NCBI Taxonomy" id="468911"/>
    <lineage>
        <taxon>Bacteria</taxon>
        <taxon>Bacillati</taxon>
        <taxon>Bacillota</taxon>
        <taxon>Bacilli</taxon>
        <taxon>Lactobacillales</taxon>
        <taxon>Lactobacillaceae</taxon>
        <taxon>Liquorilactobacillus</taxon>
    </lineage>
</organism>
<reference evidence="10 11" key="1">
    <citation type="submission" date="2016-11" db="EMBL/GenBank/DDBJ databases">
        <title>Interaction between Lactobacillus species and yeast in water kefir.</title>
        <authorList>
            <person name="Behr J."/>
            <person name="Xu D."/>
            <person name="Vogel R.F."/>
        </authorList>
    </citation>
    <scope>NUCLEOTIDE SEQUENCE [LARGE SCALE GENOMIC DNA]</scope>
    <source>
        <strain evidence="10 11">TMW 1.1822</strain>
    </source>
</reference>
<dbReference type="InterPro" id="IPR005894">
    <property type="entry name" value="DrrA"/>
</dbReference>
<dbReference type="SMART" id="SM00382">
    <property type="entry name" value="AAA"/>
    <property type="match status" value="1"/>
</dbReference>
<dbReference type="RefSeq" id="WP_141054185.1">
    <property type="nucleotide sequence ID" value="NZ_CP018176.1"/>
</dbReference>